<accession>A0A6G1X7T2</accession>
<dbReference type="AlphaFoldDB" id="A0A6G1X7T2"/>
<dbReference type="OrthoDB" id="2943863at2"/>
<evidence type="ECO:0000313" key="1">
    <source>
        <dbReference type="EMBL" id="MRG87063.1"/>
    </source>
</evidence>
<name>A0A6G1X7T2_9BACI</name>
<reference evidence="1 2" key="1">
    <citation type="submission" date="2019-11" db="EMBL/GenBank/DDBJ databases">
        <authorList>
            <person name="Li J."/>
        </authorList>
    </citation>
    <scope>NUCLEOTIDE SEQUENCE [LARGE SCALE GENOMIC DNA]</scope>
    <source>
        <strain evidence="1 2">J4</strain>
    </source>
</reference>
<protein>
    <recommendedName>
        <fullName evidence="3">Phosphatidylinositol kinase</fullName>
    </recommendedName>
</protein>
<dbReference type="EMBL" id="WJNH01000007">
    <property type="protein sequence ID" value="MRG87063.1"/>
    <property type="molecule type" value="Genomic_DNA"/>
</dbReference>
<organism evidence="1 2">
    <name type="scientific">Salinibacillus xinjiangensis</name>
    <dbReference type="NCBI Taxonomy" id="1229268"/>
    <lineage>
        <taxon>Bacteria</taxon>
        <taxon>Bacillati</taxon>
        <taxon>Bacillota</taxon>
        <taxon>Bacilli</taxon>
        <taxon>Bacillales</taxon>
        <taxon>Bacillaceae</taxon>
        <taxon>Salinibacillus</taxon>
    </lineage>
</organism>
<evidence type="ECO:0008006" key="3">
    <source>
        <dbReference type="Google" id="ProtNLM"/>
    </source>
</evidence>
<comment type="caution">
    <text evidence="1">The sequence shown here is derived from an EMBL/GenBank/DDBJ whole genome shotgun (WGS) entry which is preliminary data.</text>
</comment>
<dbReference type="Proteomes" id="UP000480185">
    <property type="component" value="Unassembled WGS sequence"/>
</dbReference>
<gene>
    <name evidence="1" type="ORF">GH754_12160</name>
</gene>
<sequence>MHHKHSHHQDFYSLCKSHMNKYVLAETSDGHQFDGVIVDVDAENVILAIPIGPSEMDFYQDSQAANYRQWGYPFGYGYYQYPYGGFYGFPGRRFNRLVLPLAALTALSVLPWF</sequence>
<evidence type="ECO:0000313" key="2">
    <source>
        <dbReference type="Proteomes" id="UP000480185"/>
    </source>
</evidence>
<dbReference type="RefSeq" id="WP_153728953.1">
    <property type="nucleotide sequence ID" value="NZ_WJNH01000007.1"/>
</dbReference>
<keyword evidence="2" id="KW-1185">Reference proteome</keyword>
<proteinExistence type="predicted"/>